<organism evidence="2 3">
    <name type="scientific">Methylomonas rivi</name>
    <dbReference type="NCBI Taxonomy" id="2952226"/>
    <lineage>
        <taxon>Bacteria</taxon>
        <taxon>Pseudomonadati</taxon>
        <taxon>Pseudomonadota</taxon>
        <taxon>Gammaproteobacteria</taxon>
        <taxon>Methylococcales</taxon>
        <taxon>Methylococcaceae</taxon>
        <taxon>Methylomonas</taxon>
    </lineage>
</organism>
<protein>
    <recommendedName>
        <fullName evidence="4">P/Homo B domain-containing protein</fullName>
    </recommendedName>
</protein>
<evidence type="ECO:0000256" key="1">
    <source>
        <dbReference type="SAM" id="SignalP"/>
    </source>
</evidence>
<accession>A0ABT1U7R3</accession>
<dbReference type="EMBL" id="JANIBK010000106">
    <property type="protein sequence ID" value="MCQ8129892.1"/>
    <property type="molecule type" value="Genomic_DNA"/>
</dbReference>
<dbReference type="Gene3D" id="2.60.120.260">
    <property type="entry name" value="Galactose-binding domain-like"/>
    <property type="match status" value="1"/>
</dbReference>
<gene>
    <name evidence="2" type="ORF">NP596_15635</name>
</gene>
<keyword evidence="1" id="KW-0732">Signal</keyword>
<reference evidence="2 3" key="1">
    <citation type="submission" date="2022-07" db="EMBL/GenBank/DDBJ databases">
        <title>Methylomonas rivi sp. nov., Methylomonas rosea sp. nov., Methylomonas aureus sp. nov. and Methylomonas subterranea sp. nov., four novel methanotrophs isolated from a freshwater creek and the deep terrestrial subsurface.</title>
        <authorList>
            <person name="Abin C."/>
            <person name="Sankaranarayanan K."/>
            <person name="Garner C."/>
            <person name="Sindelar R."/>
            <person name="Kotary K."/>
            <person name="Garner R."/>
            <person name="Barclay S."/>
            <person name="Lawson P."/>
            <person name="Krumholz L."/>
        </authorList>
    </citation>
    <scope>NUCLEOTIDE SEQUENCE [LARGE SCALE GENOMIC DNA]</scope>
    <source>
        <strain evidence="2 3">WSC-6</strain>
    </source>
</reference>
<comment type="caution">
    <text evidence="2">The sequence shown here is derived from an EMBL/GenBank/DDBJ whole genome shotgun (WGS) entry which is preliminary data.</text>
</comment>
<feature type="signal peptide" evidence="1">
    <location>
        <begin position="1"/>
        <end position="34"/>
    </location>
</feature>
<keyword evidence="3" id="KW-1185">Reference proteome</keyword>
<evidence type="ECO:0000313" key="2">
    <source>
        <dbReference type="EMBL" id="MCQ8129892.1"/>
    </source>
</evidence>
<evidence type="ECO:0000313" key="3">
    <source>
        <dbReference type="Proteomes" id="UP001524586"/>
    </source>
</evidence>
<dbReference type="Proteomes" id="UP001524586">
    <property type="component" value="Unassembled WGS sequence"/>
</dbReference>
<proteinExistence type="predicted"/>
<feature type="chain" id="PRO_5045799053" description="P/Homo B domain-containing protein" evidence="1">
    <location>
        <begin position="35"/>
        <end position="309"/>
    </location>
</feature>
<name>A0ABT1U7R3_9GAMM</name>
<sequence>MKNSVSTRWNLAVIKPLAGAVALLSMLPAGAAMADSVTRSFANPRPILIQDTCADPENAECAALLDTYTAEGAPAVPVKAAKTYPAMINVPKSAFPKDAKITDVNVTIKGIHHDYLNDVDMLLVAPNGQYVMLASNVSAAGATPEGGVLGIVAENLNWKFDDSAALPLPRSVRNDGRLSGRATNPLYNVIYEEWVDVWSDTTLRAFKPTDYDNNPDSDYFPAPAPAELNDPSTSVALTPTTVLAAPTAGDPSTYKKVTNGPKLSNLNGIDPSGQWKLYVVDDFYWFAGEIKGGWSLEITADDQQSCSVE</sequence>
<evidence type="ECO:0008006" key="4">
    <source>
        <dbReference type="Google" id="ProtNLM"/>
    </source>
</evidence>
<dbReference type="RefSeq" id="WP_256616320.1">
    <property type="nucleotide sequence ID" value="NZ_JANIBK010000106.1"/>
</dbReference>